<organism evidence="1 2">
    <name type="scientific">Bifidobacterium cuniculi</name>
    <dbReference type="NCBI Taxonomy" id="1688"/>
    <lineage>
        <taxon>Bacteria</taxon>
        <taxon>Bacillati</taxon>
        <taxon>Actinomycetota</taxon>
        <taxon>Actinomycetes</taxon>
        <taxon>Bifidobacteriales</taxon>
        <taxon>Bifidobacteriaceae</taxon>
        <taxon>Bifidobacterium</taxon>
    </lineage>
</organism>
<name>A0A087AT66_9BIFI</name>
<protein>
    <submittedName>
        <fullName evidence="1">Uncharacterized protein</fullName>
    </submittedName>
</protein>
<dbReference type="AlphaFoldDB" id="A0A087AT66"/>
<accession>A0A087AT66</accession>
<sequence length="52" mass="5721">MKNTTVISGRLQVGDNVVEVETIDSEIRVTLNGARVSLETAYKFVALLRSLL</sequence>
<proteinExistence type="predicted"/>
<dbReference type="RefSeq" id="WP_156100145.1">
    <property type="nucleotide sequence ID" value="NZ_JGYV01000013.1"/>
</dbReference>
<dbReference type="STRING" id="1688.BCUN_3000"/>
<reference evidence="1 2" key="1">
    <citation type="submission" date="2014-03" db="EMBL/GenBank/DDBJ databases">
        <title>Genomics of Bifidobacteria.</title>
        <authorList>
            <person name="Ventura M."/>
            <person name="Milani C."/>
            <person name="Lugli G.A."/>
        </authorList>
    </citation>
    <scope>NUCLEOTIDE SEQUENCE [LARGE SCALE GENOMIC DNA]</scope>
    <source>
        <strain evidence="1 2">LMG 10738</strain>
    </source>
</reference>
<evidence type="ECO:0000313" key="1">
    <source>
        <dbReference type="EMBL" id="KFI61966.1"/>
    </source>
</evidence>
<dbReference type="Proteomes" id="UP000029067">
    <property type="component" value="Unassembled WGS sequence"/>
</dbReference>
<keyword evidence="2" id="KW-1185">Reference proteome</keyword>
<evidence type="ECO:0000313" key="2">
    <source>
        <dbReference type="Proteomes" id="UP000029067"/>
    </source>
</evidence>
<comment type="caution">
    <text evidence="1">The sequence shown here is derived from an EMBL/GenBank/DDBJ whole genome shotgun (WGS) entry which is preliminary data.</text>
</comment>
<dbReference type="EMBL" id="JGYV01000013">
    <property type="protein sequence ID" value="KFI61966.1"/>
    <property type="molecule type" value="Genomic_DNA"/>
</dbReference>
<gene>
    <name evidence="1" type="ORF">BCUN_3000</name>
</gene>